<keyword evidence="5" id="KW-0032">Aminotransferase</keyword>
<dbReference type="FunFam" id="3.40.640.10:FF:000011">
    <property type="entry name" value="Ornithine aminotransferase"/>
    <property type="match status" value="1"/>
</dbReference>
<dbReference type="GO" id="GO:0004587">
    <property type="term" value="F:ornithine aminotransferase activity"/>
    <property type="evidence" value="ECO:0007669"/>
    <property type="project" value="UniProtKB-EC"/>
</dbReference>
<dbReference type="InterPro" id="IPR005814">
    <property type="entry name" value="Aminotrans_3"/>
</dbReference>
<dbReference type="CDD" id="cd00610">
    <property type="entry name" value="OAT_like"/>
    <property type="match status" value="1"/>
</dbReference>
<feature type="compositionally biased region" description="Low complexity" evidence="9">
    <location>
        <begin position="1"/>
        <end position="17"/>
    </location>
</feature>
<dbReference type="GO" id="GO:0019544">
    <property type="term" value="P:L-arginine catabolic process to L-glutamate"/>
    <property type="evidence" value="ECO:0007669"/>
    <property type="project" value="TreeGrafter"/>
</dbReference>
<dbReference type="OrthoDB" id="10261433at2759"/>
<keyword evidence="7" id="KW-0663">Pyridoxal phosphate</keyword>
<evidence type="ECO:0000256" key="7">
    <source>
        <dbReference type="ARBA" id="ARBA00022898"/>
    </source>
</evidence>
<gene>
    <name evidence="10" type="ORF">D9611_010056</name>
</gene>
<dbReference type="NCBIfam" id="TIGR01885">
    <property type="entry name" value="Orn_aminotrans"/>
    <property type="match status" value="1"/>
</dbReference>
<comment type="similarity">
    <text evidence="3">Belongs to the class-III pyridoxal-phosphate-dependent aminotransferase family.</text>
</comment>
<sequence length="577" mass="63107">MAPTTTTSVSATSNPPTKTTTAPKQSTAIPQKARAVLEEKLTSQDVMHLENEYSAHNQRGARCGVTPDPCLDHPNPTNSRHPPLPMFEPLPRAERNDWSVESGGLWGGVGRKLASQPSSSKALIFRRPSGHGKIHATYNAYHLYHPLPIVLDRGLGAKVWDVEGKEYIDMLSAYSAVNQGHCHPAIVQTMQEQATKLTLSSRAFYNSVFGRFARVVHEIFGYDMVLPMNTGAEAVETSLKLARKWGYMKKGIPEGKARIFSAEGNFHGRTLGVISMSTDPDSRTGFGPYLERVGSTYEVEDTEGDEESEVKTIRYGVIEDLEHALALYGEETAAVLLEPIQGEAGIVVPPAGYLTKVHALCKKHNVLLICDEIQTGLCRTGKMLAVEHEGIRPDVVLLGKALSGGVYPVSAVLADKAVMLCIQPNEHGSTYGGNPLGCAVAITALQVLIDEKLAERAERLGKMFRDGVSEIKKRGKAGKLIREVRGRGLLNAIVFEEGESTKGRTAWEFCLLLKDRGVLAKPTHQNIIRFAPPLVIEEEDLKRALRTIGQCLEDIDTLDVIPGDTEEEKKHVDQVAI</sequence>
<evidence type="ECO:0000256" key="6">
    <source>
        <dbReference type="ARBA" id="ARBA00022679"/>
    </source>
</evidence>
<dbReference type="Gene3D" id="3.40.640.10">
    <property type="entry name" value="Type I PLP-dependent aspartate aminotransferase-like (Major domain)"/>
    <property type="match status" value="1"/>
</dbReference>
<accession>A0A8H5C486</accession>
<dbReference type="InterPro" id="IPR050103">
    <property type="entry name" value="Class-III_PLP-dep_AT"/>
</dbReference>
<dbReference type="PANTHER" id="PTHR11986">
    <property type="entry name" value="AMINOTRANSFERASE CLASS III"/>
    <property type="match status" value="1"/>
</dbReference>
<dbReference type="GO" id="GO:0030170">
    <property type="term" value="F:pyridoxal phosphate binding"/>
    <property type="evidence" value="ECO:0007669"/>
    <property type="project" value="InterPro"/>
</dbReference>
<dbReference type="Proteomes" id="UP000541558">
    <property type="component" value="Unassembled WGS sequence"/>
</dbReference>
<evidence type="ECO:0000313" key="11">
    <source>
        <dbReference type="Proteomes" id="UP000541558"/>
    </source>
</evidence>
<keyword evidence="11" id="KW-1185">Reference proteome</keyword>
<dbReference type="AlphaFoldDB" id="A0A8H5C486"/>
<feature type="compositionally biased region" description="Polar residues" evidence="9">
    <location>
        <begin position="18"/>
        <end position="29"/>
    </location>
</feature>
<dbReference type="InterPro" id="IPR010164">
    <property type="entry name" value="Orn_aminotrans"/>
</dbReference>
<evidence type="ECO:0000256" key="1">
    <source>
        <dbReference type="ARBA" id="ARBA00001933"/>
    </source>
</evidence>
<evidence type="ECO:0000313" key="10">
    <source>
        <dbReference type="EMBL" id="KAF5334995.1"/>
    </source>
</evidence>
<keyword evidence="6" id="KW-0808">Transferase</keyword>
<dbReference type="FunFam" id="3.90.1150.10:FF:000152">
    <property type="entry name" value="Ornithine aminotransferase"/>
    <property type="match status" value="1"/>
</dbReference>
<evidence type="ECO:0000256" key="4">
    <source>
        <dbReference type="ARBA" id="ARBA00012924"/>
    </source>
</evidence>
<dbReference type="EMBL" id="JAACJK010000065">
    <property type="protein sequence ID" value="KAF5334995.1"/>
    <property type="molecule type" value="Genomic_DNA"/>
</dbReference>
<dbReference type="GO" id="GO:0042802">
    <property type="term" value="F:identical protein binding"/>
    <property type="evidence" value="ECO:0007669"/>
    <property type="project" value="TreeGrafter"/>
</dbReference>
<evidence type="ECO:0000256" key="5">
    <source>
        <dbReference type="ARBA" id="ARBA00022576"/>
    </source>
</evidence>
<evidence type="ECO:0000256" key="8">
    <source>
        <dbReference type="ARBA" id="ARBA00030587"/>
    </source>
</evidence>
<feature type="region of interest" description="Disordered" evidence="9">
    <location>
        <begin position="1"/>
        <end position="30"/>
    </location>
</feature>
<dbReference type="InterPro" id="IPR049704">
    <property type="entry name" value="Aminotrans_3_PPA_site"/>
</dbReference>
<dbReference type="PANTHER" id="PTHR11986:SF18">
    <property type="entry name" value="ORNITHINE AMINOTRANSFERASE, MITOCHONDRIAL"/>
    <property type="match status" value="1"/>
</dbReference>
<dbReference type="GO" id="GO:0005737">
    <property type="term" value="C:cytoplasm"/>
    <property type="evidence" value="ECO:0007669"/>
    <property type="project" value="TreeGrafter"/>
</dbReference>
<evidence type="ECO:0000256" key="2">
    <source>
        <dbReference type="ARBA" id="ARBA00004998"/>
    </source>
</evidence>
<dbReference type="UniPathway" id="UPA00098">
    <property type="reaction ID" value="UER00358"/>
</dbReference>
<reference evidence="10 11" key="1">
    <citation type="journal article" date="2020" name="ISME J.">
        <title>Uncovering the hidden diversity of litter-decomposition mechanisms in mushroom-forming fungi.</title>
        <authorList>
            <person name="Floudas D."/>
            <person name="Bentzer J."/>
            <person name="Ahren D."/>
            <person name="Johansson T."/>
            <person name="Persson P."/>
            <person name="Tunlid A."/>
        </authorList>
    </citation>
    <scope>NUCLEOTIDE SEQUENCE [LARGE SCALE GENOMIC DNA]</scope>
    <source>
        <strain evidence="10 11">CBS 175.51</strain>
    </source>
</reference>
<dbReference type="PROSITE" id="PS00600">
    <property type="entry name" value="AA_TRANSFER_CLASS_3"/>
    <property type="match status" value="1"/>
</dbReference>
<dbReference type="SUPFAM" id="SSF53383">
    <property type="entry name" value="PLP-dependent transferases"/>
    <property type="match status" value="1"/>
</dbReference>
<dbReference type="Pfam" id="PF00202">
    <property type="entry name" value="Aminotran_3"/>
    <property type="match status" value="1"/>
</dbReference>
<evidence type="ECO:0000256" key="9">
    <source>
        <dbReference type="SAM" id="MobiDB-lite"/>
    </source>
</evidence>
<protein>
    <recommendedName>
        <fullName evidence="4">ornithine aminotransferase</fullName>
        <ecNumber evidence="4">2.6.1.13</ecNumber>
    </recommendedName>
    <alternativeName>
        <fullName evidence="8">Ornithine--oxo-acid aminotransferase</fullName>
    </alternativeName>
</protein>
<dbReference type="InterPro" id="IPR015421">
    <property type="entry name" value="PyrdxlP-dep_Trfase_major"/>
</dbReference>
<evidence type="ECO:0000256" key="3">
    <source>
        <dbReference type="ARBA" id="ARBA00008954"/>
    </source>
</evidence>
<proteinExistence type="inferred from homology"/>
<dbReference type="Gene3D" id="3.90.1150.10">
    <property type="entry name" value="Aspartate Aminotransferase, domain 1"/>
    <property type="match status" value="1"/>
</dbReference>
<dbReference type="EC" id="2.6.1.13" evidence="4"/>
<comment type="cofactor">
    <cofactor evidence="1">
        <name>pyridoxal 5'-phosphate</name>
        <dbReference type="ChEBI" id="CHEBI:597326"/>
    </cofactor>
</comment>
<organism evidence="10 11">
    <name type="scientific">Ephemerocybe angulata</name>
    <dbReference type="NCBI Taxonomy" id="980116"/>
    <lineage>
        <taxon>Eukaryota</taxon>
        <taxon>Fungi</taxon>
        <taxon>Dikarya</taxon>
        <taxon>Basidiomycota</taxon>
        <taxon>Agaricomycotina</taxon>
        <taxon>Agaricomycetes</taxon>
        <taxon>Agaricomycetidae</taxon>
        <taxon>Agaricales</taxon>
        <taxon>Agaricineae</taxon>
        <taxon>Psathyrellaceae</taxon>
        <taxon>Ephemerocybe</taxon>
    </lineage>
</organism>
<dbReference type="GO" id="GO:0010121">
    <property type="term" value="P:L-arginine catabolic process to proline via ornithine"/>
    <property type="evidence" value="ECO:0007669"/>
    <property type="project" value="TreeGrafter"/>
</dbReference>
<comment type="caution">
    <text evidence="10">The sequence shown here is derived from an EMBL/GenBank/DDBJ whole genome shotgun (WGS) entry which is preliminary data.</text>
</comment>
<name>A0A8H5C486_9AGAR</name>
<dbReference type="InterPro" id="IPR015422">
    <property type="entry name" value="PyrdxlP-dep_Trfase_small"/>
</dbReference>
<dbReference type="GO" id="GO:0055129">
    <property type="term" value="P:L-proline biosynthetic process"/>
    <property type="evidence" value="ECO:0007669"/>
    <property type="project" value="UniProtKB-UniPathway"/>
</dbReference>
<dbReference type="InterPro" id="IPR015424">
    <property type="entry name" value="PyrdxlP-dep_Trfase"/>
</dbReference>
<comment type="pathway">
    <text evidence="2">Amino-acid biosynthesis; L-proline biosynthesis; L-glutamate 5-semialdehyde from L-ornithine: step 1/1.</text>
</comment>